<dbReference type="SUPFAM" id="SSF52058">
    <property type="entry name" value="L domain-like"/>
    <property type="match status" value="1"/>
</dbReference>
<dbReference type="Proteomes" id="UP000237000">
    <property type="component" value="Unassembled WGS sequence"/>
</dbReference>
<dbReference type="InterPro" id="IPR032675">
    <property type="entry name" value="LRR_dom_sf"/>
</dbReference>
<dbReference type="PANTHER" id="PTHR47186:SF57">
    <property type="entry name" value="OS02G0478300 PROTEIN"/>
    <property type="match status" value="1"/>
</dbReference>
<dbReference type="PANTHER" id="PTHR47186">
    <property type="entry name" value="LEUCINE-RICH REPEAT-CONTAINING PROTEIN 57"/>
    <property type="match status" value="1"/>
</dbReference>
<dbReference type="OrthoDB" id="598235at2759"/>
<gene>
    <name evidence="4" type="ORF">TorRG33x02_294850</name>
</gene>
<name>A0A2P5C7J3_TREOI</name>
<keyword evidence="1" id="KW-0677">Repeat</keyword>
<evidence type="ECO:0000313" key="4">
    <source>
        <dbReference type="EMBL" id="PON56965.1"/>
    </source>
</evidence>
<dbReference type="InterPro" id="IPR058922">
    <property type="entry name" value="WHD_DRP"/>
</dbReference>
<evidence type="ECO:0000259" key="3">
    <source>
        <dbReference type="Pfam" id="PF23598"/>
    </source>
</evidence>
<dbReference type="Pfam" id="PF23559">
    <property type="entry name" value="WHD_DRP"/>
    <property type="match status" value="1"/>
</dbReference>
<keyword evidence="5" id="KW-1185">Reference proteome</keyword>
<dbReference type="AlphaFoldDB" id="A0A2P5C7J3"/>
<reference evidence="5" key="1">
    <citation type="submission" date="2016-06" db="EMBL/GenBank/DDBJ databases">
        <title>Parallel loss of symbiosis genes in relatives of nitrogen-fixing non-legume Parasponia.</title>
        <authorList>
            <person name="Van Velzen R."/>
            <person name="Holmer R."/>
            <person name="Bu F."/>
            <person name="Rutten L."/>
            <person name="Van Zeijl A."/>
            <person name="Liu W."/>
            <person name="Santuari L."/>
            <person name="Cao Q."/>
            <person name="Sharma T."/>
            <person name="Shen D."/>
            <person name="Roswanjaya Y."/>
            <person name="Wardhani T."/>
            <person name="Kalhor M.S."/>
            <person name="Jansen J."/>
            <person name="Van den Hoogen J."/>
            <person name="Gungor B."/>
            <person name="Hartog M."/>
            <person name="Hontelez J."/>
            <person name="Verver J."/>
            <person name="Yang W.-C."/>
            <person name="Schijlen E."/>
            <person name="Repin R."/>
            <person name="Schilthuizen M."/>
            <person name="Schranz E."/>
            <person name="Heidstra R."/>
            <person name="Miyata K."/>
            <person name="Fedorova E."/>
            <person name="Kohlen W."/>
            <person name="Bisseling T."/>
            <person name="Smit S."/>
            <person name="Geurts R."/>
        </authorList>
    </citation>
    <scope>NUCLEOTIDE SEQUENCE [LARGE SCALE GENOMIC DNA]</scope>
    <source>
        <strain evidence="5">cv. RG33-2</strain>
    </source>
</reference>
<dbReference type="Gene3D" id="3.80.10.10">
    <property type="entry name" value="Ribonuclease Inhibitor"/>
    <property type="match status" value="1"/>
</dbReference>
<evidence type="ECO:0000259" key="2">
    <source>
        <dbReference type="Pfam" id="PF23559"/>
    </source>
</evidence>
<comment type="caution">
    <text evidence="4">The sequence shown here is derived from an EMBL/GenBank/DDBJ whole genome shotgun (WGS) entry which is preliminary data.</text>
</comment>
<protein>
    <submittedName>
        <fullName evidence="4">LRR domain containing protein</fullName>
    </submittedName>
</protein>
<dbReference type="Pfam" id="PF23598">
    <property type="entry name" value="LRR_14"/>
    <property type="match status" value="1"/>
</dbReference>
<proteinExistence type="predicted"/>
<evidence type="ECO:0000313" key="5">
    <source>
        <dbReference type="Proteomes" id="UP000237000"/>
    </source>
</evidence>
<sequence length="430" mass="49595">MMSSITYNLGLQHWLGSCFAKRLFEDYSISDERLYRLWIAEGFVKAEEHKTLEEVAKAYLNELMIWDEKKSRGKGRHLIISTSTENVETTGVRSILLFDIEDKLTESFMVTLSMKFRFLEVLDYQNALIDALPKELGNLCCLKYLSLRYTNVRVLPKSIGNLCNLQSLDIRDTLIDKLLIEINKLKNLRHLLAYRYNSSAANSMDFVHGVLMQEGFGQLEELQTLTLVEAHQSAVGLMKELEKLRKLRWLGITKLTREFGRALCAYIAKMDHLERLFVNSIDENEVLDLQYIPSNSLHFLRDLLLVGRLEKLPEWIQNLQNLQGLCLCLSRLSDIELSKCLQGLPNLVSLELLDQAYEGEQLQFEEGGFRKLKRLTLNRLYRLQLVKIDKGALPVLELLDITDCLLLNEMPSIHHLGSIKHVFVNGEPLH</sequence>
<feature type="domain" description="Disease resistance protein winged helix" evidence="2">
    <location>
        <begin position="25"/>
        <end position="64"/>
    </location>
</feature>
<accession>A0A2P5C7J3</accession>
<feature type="domain" description="Disease resistance R13L4/SHOC-2-like LRR" evidence="3">
    <location>
        <begin position="92"/>
        <end position="425"/>
    </location>
</feature>
<dbReference type="InterPro" id="IPR055414">
    <property type="entry name" value="LRR_R13L4/SHOC2-like"/>
</dbReference>
<dbReference type="InParanoid" id="A0A2P5C7J3"/>
<dbReference type="EMBL" id="JXTC01000402">
    <property type="protein sequence ID" value="PON56965.1"/>
    <property type="molecule type" value="Genomic_DNA"/>
</dbReference>
<organism evidence="4 5">
    <name type="scientific">Trema orientale</name>
    <name type="common">Charcoal tree</name>
    <name type="synonym">Celtis orientalis</name>
    <dbReference type="NCBI Taxonomy" id="63057"/>
    <lineage>
        <taxon>Eukaryota</taxon>
        <taxon>Viridiplantae</taxon>
        <taxon>Streptophyta</taxon>
        <taxon>Embryophyta</taxon>
        <taxon>Tracheophyta</taxon>
        <taxon>Spermatophyta</taxon>
        <taxon>Magnoliopsida</taxon>
        <taxon>eudicotyledons</taxon>
        <taxon>Gunneridae</taxon>
        <taxon>Pentapetalae</taxon>
        <taxon>rosids</taxon>
        <taxon>fabids</taxon>
        <taxon>Rosales</taxon>
        <taxon>Cannabaceae</taxon>
        <taxon>Trema</taxon>
    </lineage>
</organism>
<evidence type="ECO:0000256" key="1">
    <source>
        <dbReference type="ARBA" id="ARBA00022737"/>
    </source>
</evidence>